<evidence type="ECO:0000313" key="2">
    <source>
        <dbReference type="Proteomes" id="UP000050554"/>
    </source>
</evidence>
<dbReference type="PATRIC" id="fig|55398.3.peg.1667"/>
<comment type="caution">
    <text evidence="1">The sequence shown here is derived from an EMBL/GenBank/DDBJ whole genome shotgun (WGS) entry which is preliminary data.</text>
</comment>
<dbReference type="Proteomes" id="UP000050554">
    <property type="component" value="Unassembled WGS sequence"/>
</dbReference>
<dbReference type="AlphaFoldDB" id="A0A0N8SNK4"/>
<dbReference type="EMBL" id="LJRF01000182">
    <property type="protein sequence ID" value="KPY43840.1"/>
    <property type="molecule type" value="Genomic_DNA"/>
</dbReference>
<protein>
    <submittedName>
        <fullName evidence="1">Uncharacterized protein</fullName>
    </submittedName>
</protein>
<gene>
    <name evidence="1" type="ORF">ALO47_01320</name>
</gene>
<name>A0A0N8SNK4_PSESI</name>
<proteinExistence type="predicted"/>
<reference evidence="1 2" key="1">
    <citation type="submission" date="2015-09" db="EMBL/GenBank/DDBJ databases">
        <title>Genome announcement of multiple Pseudomonas syringae strains.</title>
        <authorList>
            <person name="Thakur S."/>
            <person name="Wang P.W."/>
            <person name="Gong Y."/>
            <person name="Weir B.S."/>
            <person name="Guttman D.S."/>
        </authorList>
    </citation>
    <scope>NUCLEOTIDE SEQUENCE [LARGE SCALE GENOMIC DNA]</scope>
    <source>
        <strain evidence="1 2">ICMP3882</strain>
    </source>
</reference>
<accession>A0A0N8SNK4</accession>
<evidence type="ECO:0000313" key="1">
    <source>
        <dbReference type="EMBL" id="KPY43840.1"/>
    </source>
</evidence>
<organism evidence="1 2">
    <name type="scientific">Pseudomonas syringae pv. ribicola</name>
    <dbReference type="NCBI Taxonomy" id="55398"/>
    <lineage>
        <taxon>Bacteria</taxon>
        <taxon>Pseudomonadati</taxon>
        <taxon>Pseudomonadota</taxon>
        <taxon>Gammaproteobacteria</taxon>
        <taxon>Pseudomonadales</taxon>
        <taxon>Pseudomonadaceae</taxon>
        <taxon>Pseudomonas</taxon>
    </lineage>
</organism>
<sequence>MNMQVRVTDESRFSGEWLARRLHGSNEQIIILADLAGEAVL</sequence>